<evidence type="ECO:0000256" key="7">
    <source>
        <dbReference type="SAM" id="Phobius"/>
    </source>
</evidence>
<evidence type="ECO:0000256" key="3">
    <source>
        <dbReference type="ARBA" id="ARBA00022475"/>
    </source>
</evidence>
<feature type="transmembrane region" description="Helical" evidence="7">
    <location>
        <begin position="53"/>
        <end position="74"/>
    </location>
</feature>
<feature type="transmembrane region" description="Helical" evidence="7">
    <location>
        <begin position="375"/>
        <end position="394"/>
    </location>
</feature>
<keyword evidence="3" id="KW-1003">Cell membrane</keyword>
<evidence type="ECO:0000313" key="10">
    <source>
        <dbReference type="Proteomes" id="UP000400924"/>
    </source>
</evidence>
<dbReference type="Pfam" id="PF07690">
    <property type="entry name" value="MFS_1"/>
    <property type="match status" value="1"/>
</dbReference>
<dbReference type="PRINTS" id="PR01035">
    <property type="entry name" value="TCRTETA"/>
</dbReference>
<keyword evidence="5 7" id="KW-1133">Transmembrane helix</keyword>
<evidence type="ECO:0000256" key="5">
    <source>
        <dbReference type="ARBA" id="ARBA00022989"/>
    </source>
</evidence>
<feature type="transmembrane region" description="Helical" evidence="7">
    <location>
        <begin position="23"/>
        <end position="47"/>
    </location>
</feature>
<evidence type="ECO:0000256" key="6">
    <source>
        <dbReference type="ARBA" id="ARBA00023136"/>
    </source>
</evidence>
<gene>
    <name evidence="9" type="ORF">FNH08_01030</name>
</gene>
<dbReference type="PANTHER" id="PTHR23517">
    <property type="entry name" value="RESISTANCE PROTEIN MDTM, PUTATIVE-RELATED-RELATED"/>
    <property type="match status" value="1"/>
</dbReference>
<feature type="transmembrane region" description="Helical" evidence="7">
    <location>
        <begin position="86"/>
        <end position="102"/>
    </location>
</feature>
<comment type="caution">
    <text evidence="9">The sequence shown here is derived from an EMBL/GenBank/DDBJ whole genome shotgun (WGS) entry which is preliminary data.</text>
</comment>
<feature type="transmembrane region" description="Helical" evidence="7">
    <location>
        <begin position="288"/>
        <end position="321"/>
    </location>
</feature>
<dbReference type="CDD" id="cd17329">
    <property type="entry name" value="MFS_MdtH_MDR_like"/>
    <property type="match status" value="1"/>
</dbReference>
<sequence>MPDPSSLAGASLGRRLRALPRSAWILCLGMFISKFGNFLNVFLVLYLTAQGHSAFLAGVALGAVGLGSFLGNAVGGTVADTLGRRTAIVISMFGATVFTVIVPVLTNIWLIIGTVVLVGLFGQLYRPAAGAILVDSVPAELRLTAFTMLRMCLNVGMSVGPLVGGLLSGYSYTLLFIGNGIALSAFGLLALLMLPETRPSPDHDAPASSRGEGYGAVLRDRAMVMYLVSMFAVSYAYVQTTATMPLHVRDNGMDNSFYGLLLGLNALLCVVLELPLVRHLERHNARHVIALGIVLVGLGVGATGFVSGKAALAVTVVIWTLGEVIYTPVSTTYPGMLAPEHLRGRYQGAEGVAVTLAQAAGPALGGLTYAASTDLHWLSCAIVSSIGVIAILLARHERIESVHTAEVAK</sequence>
<dbReference type="OrthoDB" id="4042314at2"/>
<dbReference type="Proteomes" id="UP000400924">
    <property type="component" value="Unassembled WGS sequence"/>
</dbReference>
<evidence type="ECO:0000313" key="9">
    <source>
        <dbReference type="EMBL" id="MPY55823.1"/>
    </source>
</evidence>
<evidence type="ECO:0000259" key="8">
    <source>
        <dbReference type="PROSITE" id="PS50850"/>
    </source>
</evidence>
<proteinExistence type="predicted"/>
<feature type="transmembrane region" description="Helical" evidence="7">
    <location>
        <begin position="216"/>
        <end position="237"/>
    </location>
</feature>
<protein>
    <submittedName>
        <fullName evidence="9">MFS transporter</fullName>
    </submittedName>
</protein>
<feature type="transmembrane region" description="Helical" evidence="7">
    <location>
        <begin position="173"/>
        <end position="195"/>
    </location>
</feature>
<dbReference type="Gene3D" id="1.20.1250.20">
    <property type="entry name" value="MFS general substrate transporter like domains"/>
    <property type="match status" value="1"/>
</dbReference>
<accession>A0A5N8X8R9</accession>
<keyword evidence="6 7" id="KW-0472">Membrane</keyword>
<reference evidence="9 10" key="1">
    <citation type="submission" date="2019-07" db="EMBL/GenBank/DDBJ databases">
        <title>New species of Amycolatopsis and Streptomyces.</title>
        <authorList>
            <person name="Duangmal K."/>
            <person name="Teo W.F.A."/>
            <person name="Lipun K."/>
        </authorList>
    </citation>
    <scope>NUCLEOTIDE SEQUENCE [LARGE SCALE GENOMIC DNA]</scope>
    <source>
        <strain evidence="9 10">NBRC 106415</strain>
    </source>
</reference>
<keyword evidence="2" id="KW-0813">Transport</keyword>
<feature type="transmembrane region" description="Helical" evidence="7">
    <location>
        <begin position="257"/>
        <end position="276"/>
    </location>
</feature>
<dbReference type="GO" id="GO:0005886">
    <property type="term" value="C:plasma membrane"/>
    <property type="evidence" value="ECO:0007669"/>
    <property type="project" value="UniProtKB-SubCell"/>
</dbReference>
<dbReference type="AlphaFoldDB" id="A0A5N8X8R9"/>
<dbReference type="InterPro" id="IPR020846">
    <property type="entry name" value="MFS_dom"/>
</dbReference>
<comment type="subcellular location">
    <subcellularLocation>
        <location evidence="1">Cell membrane</location>
        <topology evidence="1">Multi-pass membrane protein</topology>
    </subcellularLocation>
</comment>
<dbReference type="GO" id="GO:0022857">
    <property type="term" value="F:transmembrane transporter activity"/>
    <property type="evidence" value="ECO:0007669"/>
    <property type="project" value="InterPro"/>
</dbReference>
<dbReference type="RefSeq" id="WP_152769306.1">
    <property type="nucleotide sequence ID" value="NZ_VJZC01000003.1"/>
</dbReference>
<dbReference type="PANTHER" id="PTHR23517:SF2">
    <property type="entry name" value="MULTIDRUG RESISTANCE PROTEIN MDTH"/>
    <property type="match status" value="1"/>
</dbReference>
<dbReference type="InterPro" id="IPR036259">
    <property type="entry name" value="MFS_trans_sf"/>
</dbReference>
<dbReference type="SUPFAM" id="SSF103473">
    <property type="entry name" value="MFS general substrate transporter"/>
    <property type="match status" value="1"/>
</dbReference>
<keyword evidence="4 7" id="KW-0812">Transmembrane</keyword>
<dbReference type="InterPro" id="IPR001958">
    <property type="entry name" value="Tet-R_TetA/multi-R_MdtG-like"/>
</dbReference>
<organism evidence="9 10">
    <name type="scientific">Streptomyces spongiae</name>
    <dbReference type="NCBI Taxonomy" id="565072"/>
    <lineage>
        <taxon>Bacteria</taxon>
        <taxon>Bacillati</taxon>
        <taxon>Actinomycetota</taxon>
        <taxon>Actinomycetes</taxon>
        <taxon>Kitasatosporales</taxon>
        <taxon>Streptomycetaceae</taxon>
        <taxon>Streptomyces</taxon>
    </lineage>
</organism>
<feature type="domain" description="Major facilitator superfamily (MFS) profile" evidence="8">
    <location>
        <begin position="22"/>
        <end position="399"/>
    </location>
</feature>
<dbReference type="EMBL" id="VJZC01000003">
    <property type="protein sequence ID" value="MPY55823.1"/>
    <property type="molecule type" value="Genomic_DNA"/>
</dbReference>
<dbReference type="InterPro" id="IPR011701">
    <property type="entry name" value="MFS"/>
</dbReference>
<evidence type="ECO:0000256" key="4">
    <source>
        <dbReference type="ARBA" id="ARBA00022692"/>
    </source>
</evidence>
<keyword evidence="10" id="KW-1185">Reference proteome</keyword>
<dbReference type="PROSITE" id="PS50850">
    <property type="entry name" value="MFS"/>
    <property type="match status" value="1"/>
</dbReference>
<evidence type="ECO:0000256" key="2">
    <source>
        <dbReference type="ARBA" id="ARBA00022448"/>
    </source>
</evidence>
<evidence type="ECO:0000256" key="1">
    <source>
        <dbReference type="ARBA" id="ARBA00004651"/>
    </source>
</evidence>
<dbReference type="InterPro" id="IPR050171">
    <property type="entry name" value="MFS_Transporters"/>
</dbReference>
<name>A0A5N8X8R9_9ACTN</name>